<keyword evidence="2" id="KW-1185">Reference proteome</keyword>
<dbReference type="KEGG" id="gog:C1280_33550"/>
<proteinExistence type="predicted"/>
<protein>
    <submittedName>
        <fullName evidence="1">Uncharacterized protein</fullName>
    </submittedName>
</protein>
<evidence type="ECO:0000313" key="2">
    <source>
        <dbReference type="Proteomes" id="UP000245802"/>
    </source>
</evidence>
<dbReference type="AlphaFoldDB" id="A0A2Z3HAH1"/>
<name>A0A2Z3HAH1_9BACT</name>
<reference evidence="1 2" key="1">
    <citation type="submission" date="2018-01" db="EMBL/GenBank/DDBJ databases">
        <title>G. obscuriglobus.</title>
        <authorList>
            <person name="Franke J."/>
            <person name="Blomberg W."/>
            <person name="Selmecki A."/>
        </authorList>
    </citation>
    <scope>NUCLEOTIDE SEQUENCE [LARGE SCALE GENOMIC DNA]</scope>
    <source>
        <strain evidence="1 2">DSM 5831</strain>
    </source>
</reference>
<dbReference type="Proteomes" id="UP000245802">
    <property type="component" value="Chromosome"/>
</dbReference>
<dbReference type="EMBL" id="CP025958">
    <property type="protein sequence ID" value="AWM41442.1"/>
    <property type="molecule type" value="Genomic_DNA"/>
</dbReference>
<organism evidence="1 2">
    <name type="scientific">Gemmata obscuriglobus</name>
    <dbReference type="NCBI Taxonomy" id="114"/>
    <lineage>
        <taxon>Bacteria</taxon>
        <taxon>Pseudomonadati</taxon>
        <taxon>Planctomycetota</taxon>
        <taxon>Planctomycetia</taxon>
        <taxon>Gemmatales</taxon>
        <taxon>Gemmataceae</taxon>
        <taxon>Gemmata</taxon>
    </lineage>
</organism>
<evidence type="ECO:0000313" key="1">
    <source>
        <dbReference type="EMBL" id="AWM41442.1"/>
    </source>
</evidence>
<dbReference type="RefSeq" id="WP_010043975.1">
    <property type="nucleotide sequence ID" value="NZ_CP025958.1"/>
</dbReference>
<dbReference type="SUPFAM" id="SSF54001">
    <property type="entry name" value="Cysteine proteinases"/>
    <property type="match status" value="1"/>
</dbReference>
<accession>A0A2Z3HAH1</accession>
<gene>
    <name evidence="1" type="ORF">C1280_33550</name>
</gene>
<dbReference type="InterPro" id="IPR038765">
    <property type="entry name" value="Papain-like_cys_pep_sf"/>
</dbReference>
<sequence>MTPLCLVTLCAIGADPAPYPYPSAPPLTPPDVAARRVPFYLKPVEKRMRERVAQLAFVGAGRPAPAQSFLWQPAFQEDHILRTPVREYVPQPGDIVLSADGSLFWKTMHNLAGTSHPTHSMIVFQMPDGKMGIIEGGPHDTLKCRVLEALPHMLSYENEGRVWVRRRACPLTPEQSARLTEFALAVDGREFAIKRLARQLTPFRTRGPVRTFFVGQPHGIGHDSYFCSELVTEACVYAGLLDPRTARPSATYPRDLFMDHSLNPYLNRYLKLAPAWDPPARWTSWAPGR</sequence>
<dbReference type="Gene3D" id="3.90.1720.10">
    <property type="entry name" value="endopeptidase domain like (from Nostoc punctiforme)"/>
    <property type="match status" value="1"/>
</dbReference>
<dbReference type="OrthoDB" id="267206at2"/>